<protein>
    <recommendedName>
        <fullName evidence="8">MULE transposase domain-containing protein</fullName>
    </recommendedName>
</protein>
<organism evidence="6 7">
    <name type="scientific">Macrosiphum euphorbiae</name>
    <name type="common">potato aphid</name>
    <dbReference type="NCBI Taxonomy" id="13131"/>
    <lineage>
        <taxon>Eukaryota</taxon>
        <taxon>Metazoa</taxon>
        <taxon>Ecdysozoa</taxon>
        <taxon>Arthropoda</taxon>
        <taxon>Hexapoda</taxon>
        <taxon>Insecta</taxon>
        <taxon>Pterygota</taxon>
        <taxon>Neoptera</taxon>
        <taxon>Paraneoptera</taxon>
        <taxon>Hemiptera</taxon>
        <taxon>Sternorrhyncha</taxon>
        <taxon>Aphidomorpha</taxon>
        <taxon>Aphidoidea</taxon>
        <taxon>Aphididae</taxon>
        <taxon>Macrosiphini</taxon>
        <taxon>Macrosiphum</taxon>
    </lineage>
</organism>
<name>A0AAV0WI93_9HEMI</name>
<dbReference type="InterPro" id="IPR007588">
    <property type="entry name" value="Znf_FLYWCH"/>
</dbReference>
<proteinExistence type="predicted"/>
<keyword evidence="2" id="KW-0863">Zinc-finger</keyword>
<evidence type="ECO:0000259" key="4">
    <source>
        <dbReference type="Pfam" id="PF04500"/>
    </source>
</evidence>
<dbReference type="InterPro" id="IPR018289">
    <property type="entry name" value="MULE_transposase_dom"/>
</dbReference>
<dbReference type="AlphaFoldDB" id="A0AAV0WI93"/>
<evidence type="ECO:0000259" key="5">
    <source>
        <dbReference type="Pfam" id="PF10551"/>
    </source>
</evidence>
<gene>
    <name evidence="6" type="ORF">MEUPH1_LOCUS11384</name>
</gene>
<keyword evidence="1" id="KW-0479">Metal-binding</keyword>
<accession>A0AAV0WI93</accession>
<dbReference type="Gene3D" id="2.20.25.240">
    <property type="match status" value="1"/>
</dbReference>
<comment type="caution">
    <text evidence="6">The sequence shown here is derived from an EMBL/GenBank/DDBJ whole genome shotgun (WGS) entry which is preliminary data.</text>
</comment>
<dbReference type="Pfam" id="PF10551">
    <property type="entry name" value="MULE"/>
    <property type="match status" value="1"/>
</dbReference>
<evidence type="ECO:0000256" key="3">
    <source>
        <dbReference type="ARBA" id="ARBA00022833"/>
    </source>
</evidence>
<reference evidence="6 7" key="1">
    <citation type="submission" date="2023-01" db="EMBL/GenBank/DDBJ databases">
        <authorList>
            <person name="Whitehead M."/>
        </authorList>
    </citation>
    <scope>NUCLEOTIDE SEQUENCE [LARGE SCALE GENOMIC DNA]</scope>
</reference>
<evidence type="ECO:0008006" key="8">
    <source>
        <dbReference type="Google" id="ProtNLM"/>
    </source>
</evidence>
<evidence type="ECO:0000313" key="6">
    <source>
        <dbReference type="EMBL" id="CAI6355546.1"/>
    </source>
</evidence>
<dbReference type="Proteomes" id="UP001160148">
    <property type="component" value="Unassembled WGS sequence"/>
</dbReference>
<dbReference type="Pfam" id="PF04500">
    <property type="entry name" value="FLYWCH"/>
    <property type="match status" value="1"/>
</dbReference>
<keyword evidence="3" id="KW-0862">Zinc</keyword>
<feature type="domain" description="FLYWCH-type" evidence="4">
    <location>
        <begin position="5"/>
        <end position="65"/>
    </location>
</feature>
<dbReference type="EMBL" id="CARXXK010000002">
    <property type="protein sequence ID" value="CAI6355546.1"/>
    <property type="molecule type" value="Genomic_DNA"/>
</dbReference>
<sequence>MELNFLKTAKGKHLLVHNGYTFTKEKDGADSKIIWKCSQYASKKCCGRCHTQSNNVVWDSDNHTHLPEASRLAAIQFISEIKENATTSTSTSASVLASASKELPREIISYIPKIDSLKRTIQRVRKKEFPTLRPNCVEELTIPDIYQITDKKENFLYFDSGSENVRVLVFCTEDNLKILKKCSQWYADGTFKSAPPLFNQFFVIHGKLNDGSIFPLIYSIMTHRTEQAYDILFNFLADELGEFEPESIMTDFEIASRKSYSKCFPTTKQRGCYFHLMKAIWKKIQTIPEMQKLYKENIIFSSKIRYFASLAFIPPSDVCDAYEKILKLDFFVKNNQIIFPFLTYFEETWIGTKKRGRRYPPLFPIPLWNVYEAIQSDWDKTNNICEGFNNGFAHLLSAQHPSIYKFINGLRSQQNLTEIKISQSIVGNPNTPNKKNKTVSWAERVKKIVADYHNREFEDYLQGISLNIYFH</sequence>
<feature type="domain" description="MULE transposase" evidence="5">
    <location>
        <begin position="185"/>
        <end position="278"/>
    </location>
</feature>
<dbReference type="PANTHER" id="PTHR47160">
    <property type="entry name" value="PUTATIVE-RELATED"/>
    <property type="match status" value="1"/>
</dbReference>
<dbReference type="PANTHER" id="PTHR47160:SF10">
    <property type="entry name" value="MULE TRANSPOSASE DOMAIN-CONTAINING PROTEIN"/>
    <property type="match status" value="1"/>
</dbReference>
<evidence type="ECO:0000256" key="1">
    <source>
        <dbReference type="ARBA" id="ARBA00022723"/>
    </source>
</evidence>
<dbReference type="GO" id="GO:0008270">
    <property type="term" value="F:zinc ion binding"/>
    <property type="evidence" value="ECO:0007669"/>
    <property type="project" value="UniProtKB-KW"/>
</dbReference>
<keyword evidence="7" id="KW-1185">Reference proteome</keyword>
<evidence type="ECO:0000256" key="2">
    <source>
        <dbReference type="ARBA" id="ARBA00022771"/>
    </source>
</evidence>
<evidence type="ECO:0000313" key="7">
    <source>
        <dbReference type="Proteomes" id="UP001160148"/>
    </source>
</evidence>